<sequence>MTPTRDAGVQTPAPSAAAEGLWVVGTSLFGAQPSASQQPVVVGPTDMNRVLFGEVAGEEEEEEKRWPMGSGGGNHGSRGKTAPVPAAAAEAPPARRFNFEEQREKTEKTAVPGTAPTDPDLGDTERMPPGTQAPSVANYAKTLNLMRERVKCIQALIHESGGQDACRGDDRSATSEGNSKHSHSHGGHEVKDNHGGRSRLHSSGEIQRSPRCGSGVQPQQQQGLCSSPRLFCSTAAEAARRGSRLLCLRAPRTDPSRQNAQDCWGRRPYAQRHLKGREDARG</sequence>
<feature type="region of interest" description="Disordered" evidence="1">
    <location>
        <begin position="55"/>
        <end position="135"/>
    </location>
</feature>
<gene>
    <name evidence="2" type="ORF">TraAM80_01661</name>
</gene>
<evidence type="ECO:0000256" key="1">
    <source>
        <dbReference type="SAM" id="MobiDB-lite"/>
    </source>
</evidence>
<evidence type="ECO:0000313" key="2">
    <source>
        <dbReference type="EMBL" id="RNF10222.1"/>
    </source>
</evidence>
<reference evidence="2 3" key="1">
    <citation type="journal article" date="2018" name="BMC Genomics">
        <title>Genomic comparison of Trypanosoma conorhini and Trypanosoma rangeli to Trypanosoma cruzi strains of high and low virulence.</title>
        <authorList>
            <person name="Bradwell K.R."/>
            <person name="Koparde V.N."/>
            <person name="Matveyev A.V."/>
            <person name="Serrano M.G."/>
            <person name="Alves J.M."/>
            <person name="Parikh H."/>
            <person name="Huang B."/>
            <person name="Lee V."/>
            <person name="Espinosa-Alvarez O."/>
            <person name="Ortiz P.A."/>
            <person name="Costa-Martins A.G."/>
            <person name="Teixeira M.M."/>
            <person name="Buck G.A."/>
        </authorList>
    </citation>
    <scope>NUCLEOTIDE SEQUENCE [LARGE SCALE GENOMIC DNA]</scope>
    <source>
        <strain evidence="2 3">AM80</strain>
    </source>
</reference>
<keyword evidence="3" id="KW-1185">Reference proteome</keyword>
<evidence type="ECO:0000313" key="3">
    <source>
        <dbReference type="Proteomes" id="UP000283634"/>
    </source>
</evidence>
<dbReference type="GeneID" id="40325594"/>
<dbReference type="VEuPathDB" id="TriTrypDB:TRSC58_05667"/>
<feature type="compositionally biased region" description="Low complexity" evidence="1">
    <location>
        <begin position="82"/>
        <end position="94"/>
    </location>
</feature>
<organism evidence="2 3">
    <name type="scientific">Trypanosoma rangeli</name>
    <dbReference type="NCBI Taxonomy" id="5698"/>
    <lineage>
        <taxon>Eukaryota</taxon>
        <taxon>Discoba</taxon>
        <taxon>Euglenozoa</taxon>
        <taxon>Kinetoplastea</taxon>
        <taxon>Metakinetoplastina</taxon>
        <taxon>Trypanosomatida</taxon>
        <taxon>Trypanosomatidae</taxon>
        <taxon>Trypanosoma</taxon>
        <taxon>Herpetosoma</taxon>
    </lineage>
</organism>
<proteinExistence type="predicted"/>
<comment type="caution">
    <text evidence="2">The sequence shown here is derived from an EMBL/GenBank/DDBJ whole genome shotgun (WGS) entry which is preliminary data.</text>
</comment>
<name>A0A3R7KUV6_TRYRA</name>
<dbReference type="RefSeq" id="XP_029241424.1">
    <property type="nucleotide sequence ID" value="XM_029378694.1"/>
</dbReference>
<feature type="compositionally biased region" description="Basic and acidic residues" evidence="1">
    <location>
        <begin position="97"/>
        <end position="108"/>
    </location>
</feature>
<dbReference type="AlphaFoldDB" id="A0A3R7KUV6"/>
<accession>A0A3R7KUV6</accession>
<dbReference type="EMBL" id="MKGL01000035">
    <property type="protein sequence ID" value="RNF10222.1"/>
    <property type="molecule type" value="Genomic_DNA"/>
</dbReference>
<feature type="compositionally biased region" description="Basic and acidic residues" evidence="1">
    <location>
        <begin position="186"/>
        <end position="195"/>
    </location>
</feature>
<dbReference type="Proteomes" id="UP000283634">
    <property type="component" value="Unassembled WGS sequence"/>
</dbReference>
<feature type="region of interest" description="Disordered" evidence="1">
    <location>
        <begin position="250"/>
        <end position="282"/>
    </location>
</feature>
<protein>
    <submittedName>
        <fullName evidence="2">Uncharacterized protein</fullName>
    </submittedName>
</protein>
<feature type="region of interest" description="Disordered" evidence="1">
    <location>
        <begin position="160"/>
        <end position="220"/>
    </location>
</feature>